<gene>
    <name evidence="1" type="ORF">M8014_17420</name>
</gene>
<dbReference type="Proteomes" id="UP001063816">
    <property type="component" value="Unassembled WGS sequence"/>
</dbReference>
<sequence>MSDSLSNKELVAVGHHLAKALSSDTPIIDIAKILSRLAERLDSTTTALGEMTKLRDVLAKAWDAQRGHINQQADRIESLESKNSGLGKALGAAEKRVAELEAREVVLTGRYDIHEMSRNPFESYRCIEPDADGDYLRRDDVIEALAAAGISIKGE</sequence>
<evidence type="ECO:0000313" key="2">
    <source>
        <dbReference type="Proteomes" id="UP001063816"/>
    </source>
</evidence>
<keyword evidence="2" id="KW-1185">Reference proteome</keyword>
<reference evidence="1" key="1">
    <citation type="submission" date="2022-05" db="EMBL/GenBank/DDBJ databases">
        <title>Description of a novel species of Leclercia; Leclercia tamurae and the Proposal for a Novel Genus Silvania gen. nov. Containing Two Novel Species Silvania hatchlandensis sp. nov. and Silvania confinis sp. nov. Isolated from the Rhizosphere of Oak.</title>
        <authorList>
            <person name="Maddock D.W."/>
            <person name="Brady C.L."/>
            <person name="Denman S."/>
            <person name="Arnold D."/>
        </authorList>
    </citation>
    <scope>NUCLEOTIDE SEQUENCE</scope>
    <source>
        <strain evidence="1">H19S6</strain>
    </source>
</reference>
<name>A0A9J6Q7C2_9ENTR</name>
<dbReference type="RefSeq" id="WP_271283648.1">
    <property type="nucleotide sequence ID" value="NZ_JAMGZK010000053.1"/>
</dbReference>
<accession>A0A9J6Q7C2</accession>
<evidence type="ECO:0008006" key="3">
    <source>
        <dbReference type="Google" id="ProtNLM"/>
    </source>
</evidence>
<evidence type="ECO:0000313" key="1">
    <source>
        <dbReference type="EMBL" id="MCU6666115.1"/>
    </source>
</evidence>
<proteinExistence type="predicted"/>
<dbReference type="AlphaFoldDB" id="A0A9J6Q7C2"/>
<dbReference type="EMBL" id="JAMGZK010000053">
    <property type="protein sequence ID" value="MCU6666115.1"/>
    <property type="molecule type" value="Genomic_DNA"/>
</dbReference>
<protein>
    <recommendedName>
        <fullName evidence="3">Ead/Ea22-like family protein</fullName>
    </recommendedName>
</protein>
<comment type="caution">
    <text evidence="1">The sequence shown here is derived from an EMBL/GenBank/DDBJ whole genome shotgun (WGS) entry which is preliminary data.</text>
</comment>
<organism evidence="1 2">
    <name type="scientific">Silvania hatchlandensis</name>
    <dbReference type="NCBI Taxonomy" id="2926469"/>
    <lineage>
        <taxon>Bacteria</taxon>
        <taxon>Pseudomonadati</taxon>
        <taxon>Pseudomonadota</taxon>
        <taxon>Gammaproteobacteria</taxon>
        <taxon>Enterobacterales</taxon>
        <taxon>Enterobacteriaceae</taxon>
        <taxon>Silvania</taxon>
    </lineage>
</organism>